<evidence type="ECO:0000256" key="1">
    <source>
        <dbReference type="SAM" id="MobiDB-lite"/>
    </source>
</evidence>
<keyword evidence="3" id="KW-1185">Reference proteome</keyword>
<feature type="compositionally biased region" description="Polar residues" evidence="1">
    <location>
        <begin position="21"/>
        <end position="33"/>
    </location>
</feature>
<comment type="caution">
    <text evidence="2">The sequence shown here is derived from an EMBL/GenBank/DDBJ whole genome shotgun (WGS) entry which is preliminary data.</text>
</comment>
<protein>
    <submittedName>
        <fullName evidence="2">Uncharacterized protein</fullName>
    </submittedName>
</protein>
<proteinExistence type="predicted"/>
<dbReference type="EMBL" id="AVOT02023937">
    <property type="protein sequence ID" value="MBW0514314.1"/>
    <property type="molecule type" value="Genomic_DNA"/>
</dbReference>
<feature type="compositionally biased region" description="Polar residues" evidence="1">
    <location>
        <begin position="69"/>
        <end position="78"/>
    </location>
</feature>
<accession>A0A9Q3HT86</accession>
<feature type="compositionally biased region" description="Pro residues" evidence="1">
    <location>
        <begin position="92"/>
        <end position="102"/>
    </location>
</feature>
<name>A0A9Q3HT86_9BASI</name>
<evidence type="ECO:0000313" key="2">
    <source>
        <dbReference type="EMBL" id="MBW0514314.1"/>
    </source>
</evidence>
<organism evidence="2 3">
    <name type="scientific">Austropuccinia psidii MF-1</name>
    <dbReference type="NCBI Taxonomy" id="1389203"/>
    <lineage>
        <taxon>Eukaryota</taxon>
        <taxon>Fungi</taxon>
        <taxon>Dikarya</taxon>
        <taxon>Basidiomycota</taxon>
        <taxon>Pucciniomycotina</taxon>
        <taxon>Pucciniomycetes</taxon>
        <taxon>Pucciniales</taxon>
        <taxon>Sphaerophragmiaceae</taxon>
        <taxon>Austropuccinia</taxon>
    </lineage>
</organism>
<feature type="region of interest" description="Disordered" evidence="1">
    <location>
        <begin position="21"/>
        <end position="175"/>
    </location>
</feature>
<reference evidence="2" key="1">
    <citation type="submission" date="2021-03" db="EMBL/GenBank/DDBJ databases">
        <title>Draft genome sequence of rust myrtle Austropuccinia psidii MF-1, a brazilian biotype.</title>
        <authorList>
            <person name="Quecine M.C."/>
            <person name="Pachon D.M.R."/>
            <person name="Bonatelli M.L."/>
            <person name="Correr F.H."/>
            <person name="Franceschini L.M."/>
            <person name="Leite T.F."/>
            <person name="Margarido G.R.A."/>
            <person name="Almeida C.A."/>
            <person name="Ferrarezi J.A."/>
            <person name="Labate C.A."/>
        </authorList>
    </citation>
    <scope>NUCLEOTIDE SEQUENCE</scope>
    <source>
        <strain evidence="2">MF-1</strain>
    </source>
</reference>
<dbReference type="AlphaFoldDB" id="A0A9Q3HT86"/>
<sequence>MKDGNGERTFELGPIVTMSCHSLDSNAKQQDSPIPSLPCKQTPRQPTPGPNGTQRPEDLFRRKKPKFNLISTFNSSELTVPPFVEPSQTDEPPIPGPSPPSFEPHEDVPTCEPEPEVAPTQPMEEHFSRPTPPHSVIIIDNMPVGSPHVTPRTPPPPPLIPMMRLARNLPTYNQP</sequence>
<dbReference type="Proteomes" id="UP000765509">
    <property type="component" value="Unassembled WGS sequence"/>
</dbReference>
<gene>
    <name evidence="2" type="ORF">O181_054029</name>
</gene>
<evidence type="ECO:0000313" key="3">
    <source>
        <dbReference type="Proteomes" id="UP000765509"/>
    </source>
</evidence>